<reference evidence="1" key="1">
    <citation type="submission" date="2018-06" db="EMBL/GenBank/DDBJ databases">
        <authorList>
            <person name="Zhirakovskaya E."/>
        </authorList>
    </citation>
    <scope>NUCLEOTIDE SEQUENCE</scope>
</reference>
<organism evidence="1">
    <name type="scientific">hydrothermal vent metagenome</name>
    <dbReference type="NCBI Taxonomy" id="652676"/>
    <lineage>
        <taxon>unclassified sequences</taxon>
        <taxon>metagenomes</taxon>
        <taxon>ecological metagenomes</taxon>
    </lineage>
</organism>
<protein>
    <recommendedName>
        <fullName evidence="2">4-oxalocrotonate tautomerase domain-containing protein</fullName>
    </recommendedName>
</protein>
<accession>A0A3B1A3U7</accession>
<name>A0A3B1A3U7_9ZZZZ</name>
<gene>
    <name evidence="1" type="ORF">MNBD_GAMMA21-2543</name>
</gene>
<evidence type="ECO:0000313" key="1">
    <source>
        <dbReference type="EMBL" id="VAW94803.1"/>
    </source>
</evidence>
<dbReference type="AlphaFoldDB" id="A0A3B1A3U7"/>
<proteinExistence type="predicted"/>
<dbReference type="EMBL" id="UOFR01000030">
    <property type="protein sequence ID" value="VAW94803.1"/>
    <property type="molecule type" value="Genomic_DNA"/>
</dbReference>
<evidence type="ECO:0008006" key="2">
    <source>
        <dbReference type="Google" id="ProtNLM"/>
    </source>
</evidence>
<sequence length="138" mass="14940">MPISITLTEGVLPKGAEKQAGKRITNAFLKWHGLTGNKVMTPNVINHIHILPKDSTLAGGEPVAGVWVETKTPSFALSSREIQEGFFKEATDIIEELSGGTLPRENIYTNAVHTVDGTWNMDGRAMTNEQLGEAIARG</sequence>